<dbReference type="OrthoDB" id="72542at2759"/>
<dbReference type="AlphaFoldDB" id="A0A9W6TKY6"/>
<evidence type="ECO:0000256" key="1">
    <source>
        <dbReference type="SAM" id="SignalP"/>
    </source>
</evidence>
<organism evidence="2 3">
    <name type="scientific">Phytophthora lilii</name>
    <dbReference type="NCBI Taxonomy" id="2077276"/>
    <lineage>
        <taxon>Eukaryota</taxon>
        <taxon>Sar</taxon>
        <taxon>Stramenopiles</taxon>
        <taxon>Oomycota</taxon>
        <taxon>Peronosporomycetes</taxon>
        <taxon>Peronosporales</taxon>
        <taxon>Peronosporaceae</taxon>
        <taxon>Phytophthora</taxon>
    </lineage>
</organism>
<keyword evidence="3" id="KW-1185">Reference proteome</keyword>
<proteinExistence type="predicted"/>
<keyword evidence="1" id="KW-0732">Signal</keyword>
<evidence type="ECO:0000313" key="2">
    <source>
        <dbReference type="EMBL" id="GMF14268.1"/>
    </source>
</evidence>
<name>A0A9W6TKY6_9STRA</name>
<protein>
    <submittedName>
        <fullName evidence="2">Unnamed protein product</fullName>
    </submittedName>
</protein>
<feature type="chain" id="PRO_5040768674" evidence="1">
    <location>
        <begin position="22"/>
        <end position="152"/>
    </location>
</feature>
<comment type="caution">
    <text evidence="2">The sequence shown here is derived from an EMBL/GenBank/DDBJ whole genome shotgun (WGS) entry which is preliminary data.</text>
</comment>
<feature type="signal peptide" evidence="1">
    <location>
        <begin position="1"/>
        <end position="21"/>
    </location>
</feature>
<gene>
    <name evidence="2" type="ORF">Plil01_000464400</name>
</gene>
<accession>A0A9W6TKY6</accession>
<dbReference type="EMBL" id="BSXW01000189">
    <property type="protein sequence ID" value="GMF14268.1"/>
    <property type="molecule type" value="Genomic_DNA"/>
</dbReference>
<evidence type="ECO:0000313" key="3">
    <source>
        <dbReference type="Proteomes" id="UP001165083"/>
    </source>
</evidence>
<sequence>MARTTATLWVLLLVLVAMAAAMEENKLSTDLLRVIHGNTDARVDVMVQLVSPAQALQESCEHADAVALDRAQRASCVAESLQSFADQAQRPVKELLAEHGDLFSDSTFLWISNSVAVKGASGELVLALARLDAVEKIQLEQVIEIQPLGRAI</sequence>
<dbReference type="Proteomes" id="UP001165083">
    <property type="component" value="Unassembled WGS sequence"/>
</dbReference>
<reference evidence="2" key="1">
    <citation type="submission" date="2023-04" db="EMBL/GenBank/DDBJ databases">
        <title>Phytophthora lilii NBRC 32176.</title>
        <authorList>
            <person name="Ichikawa N."/>
            <person name="Sato H."/>
            <person name="Tonouchi N."/>
        </authorList>
    </citation>
    <scope>NUCLEOTIDE SEQUENCE</scope>
    <source>
        <strain evidence="2">NBRC 32176</strain>
    </source>
</reference>